<gene>
    <name evidence="3" type="ORF">GJW-30_1_00219</name>
</gene>
<dbReference type="EMBL" id="AP014946">
    <property type="protein sequence ID" value="BAT57711.1"/>
    <property type="molecule type" value="Genomic_DNA"/>
</dbReference>
<dbReference type="AlphaFoldDB" id="A0A0S3PP74"/>
<proteinExistence type="predicted"/>
<evidence type="ECO:0000256" key="1">
    <source>
        <dbReference type="SAM" id="Phobius"/>
    </source>
</evidence>
<evidence type="ECO:0000313" key="3">
    <source>
        <dbReference type="EMBL" id="BAT57711.1"/>
    </source>
</evidence>
<keyword evidence="1" id="KW-1133">Transmembrane helix</keyword>
<feature type="signal peptide" evidence="2">
    <location>
        <begin position="1"/>
        <end position="20"/>
    </location>
</feature>
<evidence type="ECO:0000256" key="2">
    <source>
        <dbReference type="SAM" id="SignalP"/>
    </source>
</evidence>
<name>A0A0S3PP74_9BRAD</name>
<keyword evidence="1" id="KW-0472">Membrane</keyword>
<feature type="transmembrane region" description="Helical" evidence="1">
    <location>
        <begin position="65"/>
        <end position="86"/>
    </location>
</feature>
<keyword evidence="4" id="KW-1185">Reference proteome</keyword>
<dbReference type="Proteomes" id="UP000236884">
    <property type="component" value="Chromosome"/>
</dbReference>
<organism evidence="3 4">
    <name type="scientific">Variibacter gotjawalensis</name>
    <dbReference type="NCBI Taxonomy" id="1333996"/>
    <lineage>
        <taxon>Bacteria</taxon>
        <taxon>Pseudomonadati</taxon>
        <taxon>Pseudomonadota</taxon>
        <taxon>Alphaproteobacteria</taxon>
        <taxon>Hyphomicrobiales</taxon>
        <taxon>Nitrobacteraceae</taxon>
        <taxon>Variibacter</taxon>
    </lineage>
</organism>
<dbReference type="KEGG" id="vgo:GJW-30_1_00219"/>
<dbReference type="Pfam" id="PF04241">
    <property type="entry name" value="DUF423"/>
    <property type="match status" value="1"/>
</dbReference>
<keyword evidence="2" id="KW-0732">Signal</keyword>
<protein>
    <recommendedName>
        <fullName evidence="5">DUF423 domain-containing protein</fullName>
    </recommendedName>
</protein>
<feature type="chain" id="PRO_5006615412" description="DUF423 domain-containing protein" evidence="2">
    <location>
        <begin position="21"/>
        <end position="124"/>
    </location>
</feature>
<reference evidence="3 4" key="1">
    <citation type="submission" date="2015-08" db="EMBL/GenBank/DDBJ databases">
        <title>Investigation of the bacterial diversity of lava forest soil.</title>
        <authorList>
            <person name="Lee J.S."/>
        </authorList>
    </citation>
    <scope>NUCLEOTIDE SEQUENCE [LARGE SCALE GENOMIC DNA]</scope>
    <source>
        <strain evidence="3 4">GJW-30</strain>
    </source>
</reference>
<dbReference type="InterPro" id="IPR006696">
    <property type="entry name" value="DUF423"/>
</dbReference>
<accession>A0A0S3PP74</accession>
<keyword evidence="1" id="KW-0812">Transmembrane</keyword>
<evidence type="ECO:0000313" key="4">
    <source>
        <dbReference type="Proteomes" id="UP000236884"/>
    </source>
</evidence>
<evidence type="ECO:0008006" key="5">
    <source>
        <dbReference type="Google" id="ProtNLM"/>
    </source>
</evidence>
<dbReference type="RefSeq" id="WP_096350658.1">
    <property type="nucleotide sequence ID" value="NZ_AP014946.1"/>
</dbReference>
<feature type="transmembrane region" description="Helical" evidence="1">
    <location>
        <begin position="98"/>
        <end position="117"/>
    </location>
</feature>
<feature type="transmembrane region" description="Helical" evidence="1">
    <location>
        <begin position="36"/>
        <end position="53"/>
    </location>
</feature>
<sequence length="124" mass="12701">MIRFLLILTGVMGASGVALAAAAAHYASGVGLDSAAYMLLFHASAVIAIIVAAERSLLSRTLGLTAALALVVGAALFSGDLAVRAFMQQKLFPMAAPIGGMLLIAGWIVVVPAALFARHQTPNR</sequence>
<dbReference type="OrthoDB" id="7173378at2"/>